<comment type="caution">
    <text evidence="2">The sequence shown here is derived from an EMBL/GenBank/DDBJ whole genome shotgun (WGS) entry which is preliminary data.</text>
</comment>
<dbReference type="AlphaFoldDB" id="A0A7W5E576"/>
<keyword evidence="3" id="KW-1185">Reference proteome</keyword>
<evidence type="ECO:0000259" key="1">
    <source>
        <dbReference type="PROSITE" id="PS50112"/>
    </source>
</evidence>
<protein>
    <submittedName>
        <fullName evidence="2">Aerotaxis receptor</fullName>
    </submittedName>
</protein>
<dbReference type="EMBL" id="JACHXU010000036">
    <property type="protein sequence ID" value="MBB3210375.1"/>
    <property type="molecule type" value="Genomic_DNA"/>
</dbReference>
<reference evidence="2 3" key="1">
    <citation type="submission" date="2020-08" db="EMBL/GenBank/DDBJ databases">
        <title>Genomic Encyclopedia of Type Strains, Phase III (KMG-III): the genomes of soil and plant-associated and newly described type strains.</title>
        <authorList>
            <person name="Whitman W."/>
        </authorList>
    </citation>
    <scope>NUCLEOTIDE SEQUENCE [LARGE SCALE GENOMIC DNA]</scope>
    <source>
        <strain evidence="2 3">CECT 8075</strain>
    </source>
</reference>
<accession>A0A7W5E576</accession>
<dbReference type="InterPro" id="IPR000014">
    <property type="entry name" value="PAS"/>
</dbReference>
<proteinExistence type="predicted"/>
<dbReference type="InterPro" id="IPR013655">
    <property type="entry name" value="PAS_fold_3"/>
</dbReference>
<feature type="domain" description="PAS" evidence="1">
    <location>
        <begin position="26"/>
        <end position="77"/>
    </location>
</feature>
<dbReference type="Pfam" id="PF08447">
    <property type="entry name" value="PAS_3"/>
    <property type="match status" value="1"/>
</dbReference>
<organism evidence="2 3">
    <name type="scientific">Aporhodopirellula rubra</name>
    <dbReference type="NCBI Taxonomy" id="980271"/>
    <lineage>
        <taxon>Bacteria</taxon>
        <taxon>Pseudomonadati</taxon>
        <taxon>Planctomycetota</taxon>
        <taxon>Planctomycetia</taxon>
        <taxon>Pirellulales</taxon>
        <taxon>Pirellulaceae</taxon>
        <taxon>Aporhodopirellula</taxon>
    </lineage>
</organism>
<dbReference type="Gene3D" id="3.30.450.20">
    <property type="entry name" value="PAS domain"/>
    <property type="match status" value="1"/>
</dbReference>
<evidence type="ECO:0000313" key="3">
    <source>
        <dbReference type="Proteomes" id="UP000536179"/>
    </source>
</evidence>
<dbReference type="PROSITE" id="PS50112">
    <property type="entry name" value="PAS"/>
    <property type="match status" value="1"/>
</dbReference>
<dbReference type="NCBIfam" id="TIGR00229">
    <property type="entry name" value="sensory_box"/>
    <property type="match status" value="1"/>
</dbReference>
<keyword evidence="2" id="KW-0675">Receptor</keyword>
<dbReference type="SUPFAM" id="SSF55785">
    <property type="entry name" value="PYP-like sensor domain (PAS domain)"/>
    <property type="match status" value="1"/>
</dbReference>
<dbReference type="CDD" id="cd00130">
    <property type="entry name" value="PAS"/>
    <property type="match status" value="1"/>
</dbReference>
<sequence>MTTATPVCLDRESVFKVNELFFSTTDQRGVIRYGNGVFTRVSGYESEELIGKAHSIVRHPDMPRSVFRLFWNTLGEGETIAAYVKNRSKDGSYYWVMAVAAPISGGYLSVRLKPTSGLLDTVAGVYSGVLADERAASENGMSKDEVAEIGLLSLMAEINRLGFADYPSFMRHALSSEMVSRHNIVKSKQGKARSSRTYRSTGMFSSVDDLAESNFRCDEILGKMLQQLSSLRASNQSFVAINRATMALSRTIGTSALNARINADTPTTRAISQALAETELENRKAIIAMNEAVTTLSLSFEQLAFDVSVAALQGEIASQFLREVQLAGDDADLESIEYVLLLLSESRLRYQILFDRMNQTGEWFGSLDGITEKLHRNAKTIRFVRIAGIKESAHLSAEHPFREIFNEINSLIVETNNHCNELRHQVSQAKQSIAAVSQAKMLLGSEAERQSAVSYQLQLETSGN</sequence>
<dbReference type="RefSeq" id="WP_184309634.1">
    <property type="nucleotide sequence ID" value="NZ_JACHXU010000036.1"/>
</dbReference>
<dbReference type="Proteomes" id="UP000536179">
    <property type="component" value="Unassembled WGS sequence"/>
</dbReference>
<dbReference type="InterPro" id="IPR035965">
    <property type="entry name" value="PAS-like_dom_sf"/>
</dbReference>
<gene>
    <name evidence="2" type="ORF">FHS27_006222</name>
</gene>
<evidence type="ECO:0000313" key="2">
    <source>
        <dbReference type="EMBL" id="MBB3210375.1"/>
    </source>
</evidence>
<name>A0A7W5E576_9BACT</name>